<dbReference type="SUPFAM" id="SSF52833">
    <property type="entry name" value="Thioredoxin-like"/>
    <property type="match status" value="1"/>
</dbReference>
<dbReference type="STRING" id="225324.SAMN02745126_05407"/>
<accession>A0A1T4T0V9</accession>
<dbReference type="AlphaFoldDB" id="A0A1T4T0V9"/>
<evidence type="ECO:0000313" key="2">
    <source>
        <dbReference type="Proteomes" id="UP000190092"/>
    </source>
</evidence>
<gene>
    <name evidence="1" type="ORF">SAMN02745126_05407</name>
</gene>
<keyword evidence="2" id="KW-1185">Reference proteome</keyword>
<dbReference type="Proteomes" id="UP000190092">
    <property type="component" value="Unassembled WGS sequence"/>
</dbReference>
<reference evidence="2" key="1">
    <citation type="submission" date="2017-02" db="EMBL/GenBank/DDBJ databases">
        <authorList>
            <person name="Varghese N."/>
            <person name="Submissions S."/>
        </authorList>
    </citation>
    <scope>NUCLEOTIDE SEQUENCE [LARGE SCALE GENOMIC DNA]</scope>
    <source>
        <strain evidence="2">ATCC 27094</strain>
    </source>
</reference>
<dbReference type="InterPro" id="IPR036249">
    <property type="entry name" value="Thioredoxin-like_sf"/>
</dbReference>
<dbReference type="OrthoDB" id="7375800at2"/>
<name>A0A1T4T0V9_9HYPH</name>
<organism evidence="1 2">
    <name type="scientific">Enhydrobacter aerosaccus</name>
    <dbReference type="NCBI Taxonomy" id="225324"/>
    <lineage>
        <taxon>Bacteria</taxon>
        <taxon>Pseudomonadati</taxon>
        <taxon>Pseudomonadota</taxon>
        <taxon>Alphaproteobacteria</taxon>
        <taxon>Hyphomicrobiales</taxon>
        <taxon>Enhydrobacter</taxon>
    </lineage>
</organism>
<dbReference type="RefSeq" id="WP_085937137.1">
    <property type="nucleotide sequence ID" value="NZ_FUWJ01000011.1"/>
</dbReference>
<sequence>MNRRAFLFASVATSIGGAAVRAEPGRIEMIYVGGWDCPYCTTWKNKYKADWLASPEFKRVTWVEVDPPRLRDAYQARYWPGDLAEVLNQVPRKSGTPRFLIVQDGRIVSNEFGVSKWLVTLEHLHKLLG</sequence>
<evidence type="ECO:0000313" key="1">
    <source>
        <dbReference type="EMBL" id="SKA33798.1"/>
    </source>
</evidence>
<dbReference type="EMBL" id="FUWJ01000011">
    <property type="protein sequence ID" value="SKA33798.1"/>
    <property type="molecule type" value="Genomic_DNA"/>
</dbReference>
<proteinExistence type="predicted"/>
<protein>
    <submittedName>
        <fullName evidence="1">Uncharacterized protein</fullName>
    </submittedName>
</protein>